<keyword evidence="3" id="KW-1185">Reference proteome</keyword>
<dbReference type="Proteomes" id="UP000809789">
    <property type="component" value="Unassembled WGS sequence"/>
</dbReference>
<evidence type="ECO:0000313" key="2">
    <source>
        <dbReference type="EMBL" id="KAG8625794.1"/>
    </source>
</evidence>
<evidence type="ECO:0000313" key="3">
    <source>
        <dbReference type="Proteomes" id="UP000809789"/>
    </source>
</evidence>
<organism evidence="2 3">
    <name type="scientific">Elsinoe batatas</name>
    <dbReference type="NCBI Taxonomy" id="2601811"/>
    <lineage>
        <taxon>Eukaryota</taxon>
        <taxon>Fungi</taxon>
        <taxon>Dikarya</taxon>
        <taxon>Ascomycota</taxon>
        <taxon>Pezizomycotina</taxon>
        <taxon>Dothideomycetes</taxon>
        <taxon>Dothideomycetidae</taxon>
        <taxon>Myriangiales</taxon>
        <taxon>Elsinoaceae</taxon>
        <taxon>Elsinoe</taxon>
    </lineage>
</organism>
<feature type="region of interest" description="Disordered" evidence="1">
    <location>
        <begin position="373"/>
        <end position="399"/>
    </location>
</feature>
<dbReference type="EMBL" id="JAESVG020000007">
    <property type="protein sequence ID" value="KAG8625794.1"/>
    <property type="molecule type" value="Genomic_DNA"/>
</dbReference>
<feature type="compositionally biased region" description="Low complexity" evidence="1">
    <location>
        <begin position="225"/>
        <end position="242"/>
    </location>
</feature>
<sequence length="711" mass="78162">MSSSTTNNDSHDRNQQPFIDYNNPPYYGSAHHLSNVSPGRELPLAPSTTTGHPSAHGASSTRSVISTPEVPAPVRPPYYNGLPYYPPGLEEPAHLSPSKQRRESDPLGVDGFSCDDGSDPNQAIPSGDASQGNANSTTETTEQSRRMAEELLDELLARPQPSHKRKRGEDSRPATPNQMSALHTLNTVLTRYGMAPLLVPGNDQVPSPRYPEEAHTGNLQGFSDATGPSAGPSPSTTSSFAFNHPPLAESWHARPPPPARAGGGTLQQGNGGEDLLRWREPMSSADPEAGGFVDQVGTSSRTFWNDYQLTRAETSEAEAQATGEVSGDVGGGGAPSRAFAQSLVDNPLQFESIVAQDSRLYRASLRQLPQINPVLTGEPAPSPSQAQSPTNTGRPVKKVKRRHEAPLIAHVYSNHGILDKHADWVAGERALQWLYEYDAREFSEHTGDTTRVSSQKITRIKRRALEDRAAERGITVKAAREGFDAEVEQFRFDKRVQEIGLADATRERNTYFYGFDWQTRTNNRPNGAGRARWLKMMSSRYGTSEEERASQRPFDERRMSLEVNEAHKPRRTSALDVDGTGTRRRSSQKSSGELRLPSLSPRRGSRKPAVPDNITSNPRSGSDAGRASLPSIEALDLRKSSTTTVQEPRVSPPTGYEHASTCGYETPEARHRREQARTEATEELQQLESDVFGQLSSWNQAHDETGEQYRY</sequence>
<feature type="region of interest" description="Disordered" evidence="1">
    <location>
        <begin position="199"/>
        <end position="273"/>
    </location>
</feature>
<gene>
    <name evidence="2" type="ORF">KVT40_006195</name>
</gene>
<dbReference type="OrthoDB" id="10367841at2759"/>
<proteinExistence type="predicted"/>
<feature type="region of interest" description="Disordered" evidence="1">
    <location>
        <begin position="1"/>
        <end position="181"/>
    </location>
</feature>
<reference evidence="2" key="1">
    <citation type="submission" date="2021-07" db="EMBL/GenBank/DDBJ databases">
        <title>Elsinoe batatas strain:CRI-CJ2 Genome sequencing and assembly.</title>
        <authorList>
            <person name="Huang L."/>
        </authorList>
    </citation>
    <scope>NUCLEOTIDE SEQUENCE</scope>
    <source>
        <strain evidence="2">CRI-CJ2</strain>
    </source>
</reference>
<feature type="compositionally biased region" description="Basic and acidic residues" evidence="1">
    <location>
        <begin position="667"/>
        <end position="680"/>
    </location>
</feature>
<feature type="compositionally biased region" description="Polar residues" evidence="1">
    <location>
        <begin position="119"/>
        <end position="141"/>
    </location>
</feature>
<feature type="compositionally biased region" description="Gly residues" evidence="1">
    <location>
        <begin position="261"/>
        <end position="272"/>
    </location>
</feature>
<dbReference type="AlphaFoldDB" id="A0A8K0KZS4"/>
<feature type="compositionally biased region" description="Basic and acidic residues" evidence="1">
    <location>
        <begin position="543"/>
        <end position="567"/>
    </location>
</feature>
<protein>
    <submittedName>
        <fullName evidence="2">Uncharacterized protein</fullName>
    </submittedName>
</protein>
<comment type="caution">
    <text evidence="2">The sequence shown here is derived from an EMBL/GenBank/DDBJ whole genome shotgun (WGS) entry which is preliminary data.</text>
</comment>
<feature type="region of interest" description="Disordered" evidence="1">
    <location>
        <begin position="540"/>
        <end position="682"/>
    </location>
</feature>
<feature type="compositionally biased region" description="Low complexity" evidence="1">
    <location>
        <begin position="590"/>
        <end position="602"/>
    </location>
</feature>
<accession>A0A8K0KZS4</accession>
<evidence type="ECO:0000256" key="1">
    <source>
        <dbReference type="SAM" id="MobiDB-lite"/>
    </source>
</evidence>
<name>A0A8K0KZS4_9PEZI</name>
<feature type="compositionally biased region" description="Polar residues" evidence="1">
    <location>
        <begin position="46"/>
        <end position="66"/>
    </location>
</feature>